<evidence type="ECO:0000256" key="1">
    <source>
        <dbReference type="ARBA" id="ARBA00001043"/>
    </source>
</evidence>
<evidence type="ECO:0000259" key="8">
    <source>
        <dbReference type="Pfam" id="PF00576"/>
    </source>
</evidence>
<dbReference type="Proteomes" id="UP000241818">
    <property type="component" value="Unassembled WGS sequence"/>
</dbReference>
<sequence>MPLARLQAVSSHLRTSPPAPMAARDPITCHVLDTTAGRPAAHIITTLMCASNPAVAFTAVTNADGRIATWESEIDHQGNQPSIKTMIKEHAEKEGTAICPKGSSVWRIKFNTGAYYGPGKTFFPEVELTFLVKEGEHFHVPLLLSPYSYTTYRGS</sequence>
<evidence type="ECO:0000256" key="2">
    <source>
        <dbReference type="ARBA" id="ARBA00002704"/>
    </source>
</evidence>
<dbReference type="InterPro" id="IPR036817">
    <property type="entry name" value="Transthyretin/HIU_hydrolase_sf"/>
</dbReference>
<keyword evidence="5 7" id="KW-0659">Purine metabolism</keyword>
<dbReference type="InterPro" id="IPR014306">
    <property type="entry name" value="Hydroxyisourate_hydrolase"/>
</dbReference>
<dbReference type="AlphaFoldDB" id="A0A2T3B122"/>
<keyword evidence="10" id="KW-1185">Reference proteome</keyword>
<dbReference type="OrthoDB" id="10265230at2759"/>
<dbReference type="InterPro" id="IPR023416">
    <property type="entry name" value="Transthyretin/HIU_hydrolase_d"/>
</dbReference>
<dbReference type="GO" id="GO:0033971">
    <property type="term" value="F:hydroxyisourate hydrolase activity"/>
    <property type="evidence" value="ECO:0007669"/>
    <property type="project" value="UniProtKB-EC"/>
</dbReference>
<protein>
    <recommendedName>
        <fullName evidence="7">5-hydroxyisourate hydrolase</fullName>
        <shortName evidence="7">HIU hydrolase</shortName>
        <shortName evidence="7">HIUHase</shortName>
        <ecNumber evidence="7">3.5.2.17</ecNumber>
    </recommendedName>
</protein>
<dbReference type="EC" id="3.5.2.17" evidence="7"/>
<dbReference type="SUPFAM" id="SSF49472">
    <property type="entry name" value="Transthyretin (synonym: prealbumin)"/>
    <property type="match status" value="1"/>
</dbReference>
<dbReference type="RefSeq" id="XP_024720603.1">
    <property type="nucleotide sequence ID" value="XM_024862733.1"/>
</dbReference>
<dbReference type="NCBIfam" id="TIGR02962">
    <property type="entry name" value="hdxy_isourate"/>
    <property type="match status" value="1"/>
</dbReference>
<dbReference type="PANTHER" id="PTHR10395">
    <property type="entry name" value="URICASE AND TRANSTHYRETIN-RELATED"/>
    <property type="match status" value="1"/>
</dbReference>
<dbReference type="GeneID" id="36570814"/>
<evidence type="ECO:0000256" key="3">
    <source>
        <dbReference type="ARBA" id="ARBA00009850"/>
    </source>
</evidence>
<evidence type="ECO:0000313" key="10">
    <source>
        <dbReference type="Proteomes" id="UP000241818"/>
    </source>
</evidence>
<evidence type="ECO:0000313" key="9">
    <source>
        <dbReference type="EMBL" id="PSS17095.1"/>
    </source>
</evidence>
<proteinExistence type="inferred from homology"/>
<dbReference type="STRING" id="857342.A0A2T3B122"/>
<evidence type="ECO:0000256" key="5">
    <source>
        <dbReference type="ARBA" id="ARBA00022631"/>
    </source>
</evidence>
<evidence type="ECO:0000256" key="6">
    <source>
        <dbReference type="ARBA" id="ARBA00022801"/>
    </source>
</evidence>
<feature type="domain" description="Transthyretin/hydroxyisourate hydrolase" evidence="8">
    <location>
        <begin position="27"/>
        <end position="154"/>
    </location>
</feature>
<accession>A0A2T3B122</accession>
<dbReference type="EMBL" id="KZ679012">
    <property type="protein sequence ID" value="PSS17095.1"/>
    <property type="molecule type" value="Genomic_DNA"/>
</dbReference>
<dbReference type="GO" id="GO:0006144">
    <property type="term" value="P:purine nucleobase metabolic process"/>
    <property type="evidence" value="ECO:0007669"/>
    <property type="project" value="UniProtKB-KW"/>
</dbReference>
<dbReference type="InParanoid" id="A0A2T3B122"/>
<dbReference type="InterPro" id="IPR023419">
    <property type="entry name" value="Transthyretin_CS"/>
</dbReference>
<dbReference type="PROSITE" id="PS00769">
    <property type="entry name" value="TRANSTHYRETIN_2"/>
    <property type="match status" value="1"/>
</dbReference>
<evidence type="ECO:0000256" key="4">
    <source>
        <dbReference type="ARBA" id="ARBA00011881"/>
    </source>
</evidence>
<comment type="similarity">
    <text evidence="3 7">Belongs to the transthyretin family. 5-hydroxyisourate hydrolase subfamily.</text>
</comment>
<dbReference type="PANTHER" id="PTHR10395:SF7">
    <property type="entry name" value="5-HYDROXYISOURATE HYDROLASE"/>
    <property type="match status" value="1"/>
</dbReference>
<reference evidence="9 10" key="1">
    <citation type="journal article" date="2018" name="New Phytol.">
        <title>Comparative genomics and transcriptomics depict ericoid mycorrhizal fungi as versatile saprotrophs and plant mutualists.</title>
        <authorList>
            <person name="Martino E."/>
            <person name="Morin E."/>
            <person name="Grelet G.A."/>
            <person name="Kuo A."/>
            <person name="Kohler A."/>
            <person name="Daghino S."/>
            <person name="Barry K.W."/>
            <person name="Cichocki N."/>
            <person name="Clum A."/>
            <person name="Dockter R.B."/>
            <person name="Hainaut M."/>
            <person name="Kuo R.C."/>
            <person name="LaButti K."/>
            <person name="Lindahl B.D."/>
            <person name="Lindquist E.A."/>
            <person name="Lipzen A."/>
            <person name="Khouja H.R."/>
            <person name="Magnuson J."/>
            <person name="Murat C."/>
            <person name="Ohm R.A."/>
            <person name="Singer S.W."/>
            <person name="Spatafora J.W."/>
            <person name="Wang M."/>
            <person name="Veneault-Fourrey C."/>
            <person name="Henrissat B."/>
            <person name="Grigoriev I.V."/>
            <person name="Martin F.M."/>
            <person name="Perotto S."/>
        </authorList>
    </citation>
    <scope>NUCLEOTIDE SEQUENCE [LARGE SCALE GENOMIC DNA]</scope>
    <source>
        <strain evidence="9 10">ATCC 22711</strain>
    </source>
</reference>
<keyword evidence="6 7" id="KW-0378">Hydrolase</keyword>
<organism evidence="9 10">
    <name type="scientific">Amorphotheca resinae ATCC 22711</name>
    <dbReference type="NCBI Taxonomy" id="857342"/>
    <lineage>
        <taxon>Eukaryota</taxon>
        <taxon>Fungi</taxon>
        <taxon>Dikarya</taxon>
        <taxon>Ascomycota</taxon>
        <taxon>Pezizomycotina</taxon>
        <taxon>Leotiomycetes</taxon>
        <taxon>Helotiales</taxon>
        <taxon>Amorphothecaceae</taxon>
        <taxon>Amorphotheca</taxon>
    </lineage>
</organism>
<dbReference type="Pfam" id="PF00576">
    <property type="entry name" value="Transthyretin"/>
    <property type="match status" value="1"/>
</dbReference>
<gene>
    <name evidence="9" type="ORF">M430DRAFT_141862</name>
</gene>
<comment type="catalytic activity">
    <reaction evidence="1 7">
        <text>5-hydroxyisourate + H2O = 5-hydroxy-2-oxo-4-ureido-2,5-dihydro-1H-imidazole-5-carboxylate + H(+)</text>
        <dbReference type="Rhea" id="RHEA:23736"/>
        <dbReference type="ChEBI" id="CHEBI:15377"/>
        <dbReference type="ChEBI" id="CHEBI:15378"/>
        <dbReference type="ChEBI" id="CHEBI:18072"/>
        <dbReference type="ChEBI" id="CHEBI:58639"/>
        <dbReference type="EC" id="3.5.2.17"/>
    </reaction>
</comment>
<name>A0A2T3B122_AMORE</name>
<dbReference type="Gene3D" id="2.60.40.180">
    <property type="entry name" value="Transthyretin/hydroxyisourate hydrolase domain"/>
    <property type="match status" value="1"/>
</dbReference>
<evidence type="ECO:0000256" key="7">
    <source>
        <dbReference type="RuleBase" id="RU361270"/>
    </source>
</evidence>
<comment type="function">
    <text evidence="2">Catalyzes the hydrolysis of 5-hydroxyisourate (HIU) to 2-oxo-4-hydroxy-4-carboxy-5-ureidoimidazoline (OHCU).</text>
</comment>
<comment type="subunit">
    <text evidence="4 7">Homotetramer.</text>
</comment>